<evidence type="ECO:0000313" key="3">
    <source>
        <dbReference type="Proteomes" id="UP000032066"/>
    </source>
</evidence>
<keyword evidence="3" id="KW-1185">Reference proteome</keyword>
<proteinExistence type="predicted"/>
<dbReference type="AlphaFoldDB" id="A0A0D0P739"/>
<keyword evidence="1" id="KW-0472">Membrane</keyword>
<reference evidence="2 3" key="1">
    <citation type="submission" date="2015-02" db="EMBL/GenBank/DDBJ databases">
        <title>Draft genome sequence of Kitasatospora griseola MF730-N6, a bafilomycin, terpentecin and satosporin producer.</title>
        <authorList>
            <person name="Arens J.C."/>
            <person name="Haltli B."/>
            <person name="Kerr R.G."/>
        </authorList>
    </citation>
    <scope>NUCLEOTIDE SEQUENCE [LARGE SCALE GENOMIC DNA]</scope>
    <source>
        <strain evidence="2 3">MF730-N6</strain>
    </source>
</reference>
<evidence type="ECO:0000313" key="2">
    <source>
        <dbReference type="EMBL" id="KIQ67396.1"/>
    </source>
</evidence>
<organism evidence="2 3">
    <name type="scientific">Kitasatospora griseola</name>
    <name type="common">Streptomyces griseolosporeus</name>
    <dbReference type="NCBI Taxonomy" id="2064"/>
    <lineage>
        <taxon>Bacteria</taxon>
        <taxon>Bacillati</taxon>
        <taxon>Actinomycetota</taxon>
        <taxon>Actinomycetes</taxon>
        <taxon>Kitasatosporales</taxon>
        <taxon>Streptomycetaceae</taxon>
        <taxon>Kitasatospora</taxon>
    </lineage>
</organism>
<dbReference type="STRING" id="2064.TR51_07455"/>
<dbReference type="Proteomes" id="UP000032066">
    <property type="component" value="Unassembled WGS sequence"/>
</dbReference>
<comment type="caution">
    <text evidence="2">The sequence shown here is derived from an EMBL/GenBank/DDBJ whole genome shotgun (WGS) entry which is preliminary data.</text>
</comment>
<feature type="transmembrane region" description="Helical" evidence="1">
    <location>
        <begin position="66"/>
        <end position="84"/>
    </location>
</feature>
<keyword evidence="1" id="KW-1133">Transmembrane helix</keyword>
<dbReference type="InterPro" id="IPR025363">
    <property type="entry name" value="DUF4267"/>
</dbReference>
<feature type="transmembrane region" description="Helical" evidence="1">
    <location>
        <begin position="36"/>
        <end position="59"/>
    </location>
</feature>
<gene>
    <name evidence="2" type="ORF">TR51_07455</name>
</gene>
<name>A0A0D0P739_KITGR</name>
<sequence>MLLGLFPLWFGLSYILAPESTAPSFGLPVWPHGDAAMFLITKGIRDVVSGLVPLALLLLGHRRASGWAMLVTALVPIGDATTILTHHGSALTAFTVHFATAAVMIAVAALVLTERREAKN</sequence>
<accession>A0A0D0P739</accession>
<protein>
    <submittedName>
        <fullName evidence="2">Small membrane hydrophobic protein</fullName>
    </submittedName>
</protein>
<dbReference type="EMBL" id="JXZB01000001">
    <property type="protein sequence ID" value="KIQ67396.1"/>
    <property type="molecule type" value="Genomic_DNA"/>
</dbReference>
<dbReference type="PATRIC" id="fig|2064.6.peg.1624"/>
<feature type="transmembrane region" description="Helical" evidence="1">
    <location>
        <begin position="90"/>
        <end position="112"/>
    </location>
</feature>
<dbReference type="Pfam" id="PF14087">
    <property type="entry name" value="DUF4267"/>
    <property type="match status" value="1"/>
</dbReference>
<keyword evidence="1" id="KW-0812">Transmembrane</keyword>
<evidence type="ECO:0000256" key="1">
    <source>
        <dbReference type="SAM" id="Phobius"/>
    </source>
</evidence>